<accession>A0ABM8TYH8</accession>
<reference evidence="3 4" key="1">
    <citation type="submission" date="2021-04" db="EMBL/GenBank/DDBJ databases">
        <authorList>
            <person name="Vanwijnsberghe S."/>
        </authorList>
    </citation>
    <scope>NUCLEOTIDE SEQUENCE [LARGE SCALE GENOMIC DNA]</scope>
    <source>
        <strain evidence="3 4">LMG 32171</strain>
    </source>
</reference>
<name>A0ABM8TYH8_9BURK</name>
<sequence>MLSSPSTLPPPARASRMLPDGRSGEAAPAVRTMTGTRPALRRPLRLPLALFGVTAVLLIAHQGRLVEIFFPLGAFLVALKFYRSSPAHYLGFVCWLFFLSPEVRRLADFMNGSFNPKSPVMVAPLIAVALSGLTLVTDFRALGQRRAAPLVMIMLALFYSFIVGMVQVGPTGAAYTLVNWLFPVLIAFQIVVTWREYPVYHRVLLKTFVFGGAVMGLYGVIQYVSPPPWDAFWLIASGMESEGAPVPFGMRICSTMNSAGPFAVVMMAVLLMAFAARGRMRVLMVAVGMPALMFTAVRSAWGGLIIGLIYPLMMLDGRSRMRLIGGVLGFTILCSPVVMIDQISDPLIKRFDTIQDLGNDNSYQVRAQFYKEFLSSALEDIAGQGLGTTGLGTKLSADDSTQLNVAFDSGLMEVPYVMGWPGTLLYVSGILILMWRAFRTSLVCSKDRFGISGVGVALAIVAMMVFVNTLTAMPGMFFFLGVIMPVIGLRYARESRGTAPSPAKEPS</sequence>
<dbReference type="InterPro" id="IPR051533">
    <property type="entry name" value="WaaL-like"/>
</dbReference>
<dbReference type="Proteomes" id="UP000789752">
    <property type="component" value="Unassembled WGS sequence"/>
</dbReference>
<organism evidence="3 4">
    <name type="scientific">Paraburkholderia gardini</name>
    <dbReference type="NCBI Taxonomy" id="2823469"/>
    <lineage>
        <taxon>Bacteria</taxon>
        <taxon>Pseudomonadati</taxon>
        <taxon>Pseudomonadota</taxon>
        <taxon>Betaproteobacteria</taxon>
        <taxon>Burkholderiales</taxon>
        <taxon>Burkholderiaceae</taxon>
        <taxon>Paraburkholderia</taxon>
    </lineage>
</organism>
<dbReference type="RefSeq" id="WP_228974634.1">
    <property type="nucleotide sequence ID" value="NZ_CAJQYY010000002.1"/>
</dbReference>
<evidence type="ECO:0008006" key="5">
    <source>
        <dbReference type="Google" id="ProtNLM"/>
    </source>
</evidence>
<feature type="transmembrane region" description="Helical" evidence="2">
    <location>
        <begin position="172"/>
        <end position="191"/>
    </location>
</feature>
<feature type="transmembrane region" description="Helical" evidence="2">
    <location>
        <begin position="449"/>
        <end position="467"/>
    </location>
</feature>
<dbReference type="EMBL" id="CAJQYY010000002">
    <property type="protein sequence ID" value="CAG4888395.1"/>
    <property type="molecule type" value="Genomic_DNA"/>
</dbReference>
<gene>
    <name evidence="3" type="ORF">R54767_00554</name>
</gene>
<evidence type="ECO:0000256" key="2">
    <source>
        <dbReference type="SAM" id="Phobius"/>
    </source>
</evidence>
<dbReference type="PANTHER" id="PTHR37422">
    <property type="entry name" value="TEICHURONIC ACID BIOSYNTHESIS PROTEIN TUAE"/>
    <property type="match status" value="1"/>
</dbReference>
<proteinExistence type="predicted"/>
<evidence type="ECO:0000313" key="4">
    <source>
        <dbReference type="Proteomes" id="UP000789752"/>
    </source>
</evidence>
<feature type="transmembrane region" description="Helical" evidence="2">
    <location>
        <begin position="417"/>
        <end position="437"/>
    </location>
</feature>
<keyword evidence="2" id="KW-1133">Transmembrane helix</keyword>
<evidence type="ECO:0000313" key="3">
    <source>
        <dbReference type="EMBL" id="CAG4888395.1"/>
    </source>
</evidence>
<feature type="transmembrane region" description="Helical" evidence="2">
    <location>
        <begin position="66"/>
        <end position="82"/>
    </location>
</feature>
<feature type="transmembrane region" description="Helical" evidence="2">
    <location>
        <begin position="148"/>
        <end position="166"/>
    </location>
</feature>
<evidence type="ECO:0000256" key="1">
    <source>
        <dbReference type="SAM" id="MobiDB-lite"/>
    </source>
</evidence>
<feature type="transmembrane region" description="Helical" evidence="2">
    <location>
        <begin position="322"/>
        <end position="340"/>
    </location>
</feature>
<feature type="transmembrane region" description="Helical" evidence="2">
    <location>
        <begin position="119"/>
        <end position="136"/>
    </location>
</feature>
<protein>
    <recommendedName>
        <fullName evidence="5">Glucose-6-phosphate isomerase</fullName>
    </recommendedName>
</protein>
<feature type="transmembrane region" description="Helical" evidence="2">
    <location>
        <begin position="231"/>
        <end position="252"/>
    </location>
</feature>
<feature type="transmembrane region" description="Helical" evidence="2">
    <location>
        <begin position="473"/>
        <end position="492"/>
    </location>
</feature>
<keyword evidence="2" id="KW-0812">Transmembrane</keyword>
<feature type="transmembrane region" description="Helical" evidence="2">
    <location>
        <begin position="203"/>
        <end position="225"/>
    </location>
</feature>
<feature type="transmembrane region" description="Helical" evidence="2">
    <location>
        <begin position="282"/>
        <end position="310"/>
    </location>
</feature>
<feature type="transmembrane region" description="Helical" evidence="2">
    <location>
        <begin position="259"/>
        <end position="276"/>
    </location>
</feature>
<feature type="region of interest" description="Disordered" evidence="1">
    <location>
        <begin position="1"/>
        <end position="36"/>
    </location>
</feature>
<keyword evidence="2" id="KW-0472">Membrane</keyword>
<comment type="caution">
    <text evidence="3">The sequence shown here is derived from an EMBL/GenBank/DDBJ whole genome shotgun (WGS) entry which is preliminary data.</text>
</comment>
<dbReference type="PANTHER" id="PTHR37422:SF23">
    <property type="entry name" value="TEICHURONIC ACID BIOSYNTHESIS PROTEIN TUAE"/>
    <property type="match status" value="1"/>
</dbReference>
<keyword evidence="4" id="KW-1185">Reference proteome</keyword>
<feature type="transmembrane region" description="Helical" evidence="2">
    <location>
        <begin position="43"/>
        <end position="60"/>
    </location>
</feature>